<evidence type="ECO:0000313" key="4">
    <source>
        <dbReference type="Proteomes" id="UP001524502"/>
    </source>
</evidence>
<feature type="transmembrane region" description="Helical" evidence="1">
    <location>
        <begin position="48"/>
        <end position="67"/>
    </location>
</feature>
<name>A0ABT1RKN4_9FIRM</name>
<reference evidence="3 4" key="1">
    <citation type="submission" date="2022-06" db="EMBL/GenBank/DDBJ databases">
        <title>Isolation of gut microbiota from human fecal samples.</title>
        <authorList>
            <person name="Pamer E.G."/>
            <person name="Barat B."/>
            <person name="Waligurski E."/>
            <person name="Medina S."/>
            <person name="Paddock L."/>
            <person name="Mostad J."/>
        </authorList>
    </citation>
    <scope>NUCLEOTIDE SEQUENCE [LARGE SCALE GENOMIC DNA]</scope>
    <source>
        <strain evidence="3 4">SL.3.17</strain>
    </source>
</reference>
<feature type="domain" description="Acyltransferase 3" evidence="2">
    <location>
        <begin position="17"/>
        <end position="349"/>
    </location>
</feature>
<feature type="transmembrane region" description="Helical" evidence="1">
    <location>
        <begin position="21"/>
        <end position="42"/>
    </location>
</feature>
<dbReference type="RefSeq" id="WP_256130918.1">
    <property type="nucleotide sequence ID" value="NZ_JANFXK010000002.1"/>
</dbReference>
<feature type="transmembrane region" description="Helical" evidence="1">
    <location>
        <begin position="195"/>
        <end position="215"/>
    </location>
</feature>
<evidence type="ECO:0000259" key="2">
    <source>
        <dbReference type="Pfam" id="PF01757"/>
    </source>
</evidence>
<dbReference type="InterPro" id="IPR002656">
    <property type="entry name" value="Acyl_transf_3_dom"/>
</dbReference>
<comment type="caution">
    <text evidence="3">The sequence shown here is derived from an EMBL/GenBank/DDBJ whole genome shotgun (WGS) entry which is preliminary data.</text>
</comment>
<evidence type="ECO:0000313" key="3">
    <source>
        <dbReference type="EMBL" id="MCQ4635730.1"/>
    </source>
</evidence>
<keyword evidence="4" id="KW-1185">Reference proteome</keyword>
<protein>
    <submittedName>
        <fullName evidence="3">Heparan-alpha-glucosaminide N-acetyltransferase domain-containing protein</fullName>
    </submittedName>
</protein>
<feature type="transmembrane region" description="Helical" evidence="1">
    <location>
        <begin position="227"/>
        <end position="249"/>
    </location>
</feature>
<proteinExistence type="predicted"/>
<feature type="transmembrane region" description="Helical" evidence="1">
    <location>
        <begin position="129"/>
        <end position="149"/>
    </location>
</feature>
<feature type="transmembrane region" description="Helical" evidence="1">
    <location>
        <begin position="98"/>
        <end position="117"/>
    </location>
</feature>
<feature type="transmembrane region" description="Helical" evidence="1">
    <location>
        <begin position="156"/>
        <end position="175"/>
    </location>
</feature>
<feature type="transmembrane region" description="Helical" evidence="1">
    <location>
        <begin position="310"/>
        <end position="328"/>
    </location>
</feature>
<keyword evidence="1" id="KW-1133">Transmembrane helix</keyword>
<sequence>MNQFFKNKEINTGRQEEFDCLKALFLCAIFFIHAFQLCGVGNGKESALYEIVYIVSVTSGAPIYIFIMGMGTSYSRKTTKQTAGAGVRWIILQYLNNLGYIAGILLALGIMSIAGNAAVDAGLEMAKMFLPYINIFFLAGALYLILALMRACKAPIWLYPVLAVATSAASPFLVMQKTGVTALDTILSPLLGGESYTSFCVLPYIVFAFMGVFFGEIIKRVSGKKKFYLRLMPVAVLIAAAYIVYTAFQCEGLKETYNFMGQGYIYPDLFRALTNLSVILILAAIFYFLRNAIQERRHLSGEIKYLSKHISKYYAVHPCIYLFLLGLVGFEGQSAAVCCLFCVITVAATAMIVRIYNRFAKAKELEQRSGEEKPA</sequence>
<dbReference type="Proteomes" id="UP001524502">
    <property type="component" value="Unassembled WGS sequence"/>
</dbReference>
<organism evidence="3 4">
    <name type="scientific">Anaerovorax odorimutans</name>
    <dbReference type="NCBI Taxonomy" id="109327"/>
    <lineage>
        <taxon>Bacteria</taxon>
        <taxon>Bacillati</taxon>
        <taxon>Bacillota</taxon>
        <taxon>Clostridia</taxon>
        <taxon>Peptostreptococcales</taxon>
        <taxon>Anaerovoracaceae</taxon>
        <taxon>Anaerovorax</taxon>
    </lineage>
</organism>
<keyword evidence="1" id="KW-0812">Transmembrane</keyword>
<keyword evidence="1" id="KW-0472">Membrane</keyword>
<feature type="transmembrane region" description="Helical" evidence="1">
    <location>
        <begin position="269"/>
        <end position="289"/>
    </location>
</feature>
<gene>
    <name evidence="3" type="ORF">NE619_03230</name>
</gene>
<accession>A0ABT1RKN4</accession>
<dbReference type="Pfam" id="PF01757">
    <property type="entry name" value="Acyl_transf_3"/>
    <property type="match status" value="1"/>
</dbReference>
<feature type="transmembrane region" description="Helical" evidence="1">
    <location>
        <begin position="334"/>
        <end position="356"/>
    </location>
</feature>
<evidence type="ECO:0000256" key="1">
    <source>
        <dbReference type="SAM" id="Phobius"/>
    </source>
</evidence>
<dbReference type="EMBL" id="JANFXK010000002">
    <property type="protein sequence ID" value="MCQ4635730.1"/>
    <property type="molecule type" value="Genomic_DNA"/>
</dbReference>